<name>A0ABX3GRQ2_PAEBO</name>
<reference evidence="1 2" key="1">
    <citation type="submission" date="2016-10" db="EMBL/GenBank/DDBJ databases">
        <title>Paenibacillus species isolates.</title>
        <authorList>
            <person name="Beno S.M."/>
        </authorList>
    </citation>
    <scope>NUCLEOTIDE SEQUENCE [LARGE SCALE GENOMIC DNA]</scope>
    <source>
        <strain evidence="1 2">FSL H7-0744</strain>
    </source>
</reference>
<evidence type="ECO:0000313" key="1">
    <source>
        <dbReference type="EMBL" id="OMD35520.1"/>
    </source>
</evidence>
<organism evidence="1 2">
    <name type="scientific">Paenibacillus borealis</name>
    <dbReference type="NCBI Taxonomy" id="160799"/>
    <lineage>
        <taxon>Bacteria</taxon>
        <taxon>Bacillati</taxon>
        <taxon>Bacillota</taxon>
        <taxon>Bacilli</taxon>
        <taxon>Bacillales</taxon>
        <taxon>Paenibacillaceae</taxon>
        <taxon>Paenibacillus</taxon>
    </lineage>
</organism>
<keyword evidence="2" id="KW-1185">Reference proteome</keyword>
<sequence length="111" mass="13450">MTRISFAPIKERSFLYIVLIKQLHLYINQFTFRGLGINIKNGLFVERIVFIRIWVHQDDLGQRRLTSFRENAVKKRQQHILIVLAAKYPFEYEIHTWVKQIHRHQLHSLLL</sequence>
<proteinExistence type="predicted"/>
<comment type="caution">
    <text evidence="1">The sequence shown here is derived from an EMBL/GenBank/DDBJ whole genome shotgun (WGS) entry which is preliminary data.</text>
</comment>
<evidence type="ECO:0000313" key="2">
    <source>
        <dbReference type="Proteomes" id="UP000187412"/>
    </source>
</evidence>
<dbReference type="EMBL" id="MPTB01000092">
    <property type="protein sequence ID" value="OMD35520.1"/>
    <property type="molecule type" value="Genomic_DNA"/>
</dbReference>
<accession>A0ABX3GRQ2</accession>
<gene>
    <name evidence="1" type="ORF">BSK56_32930</name>
</gene>
<dbReference type="Proteomes" id="UP000187412">
    <property type="component" value="Unassembled WGS sequence"/>
</dbReference>
<protein>
    <submittedName>
        <fullName evidence="1">Uncharacterized protein</fullName>
    </submittedName>
</protein>